<dbReference type="GeneID" id="19460930"/>
<evidence type="ECO:0000259" key="7">
    <source>
        <dbReference type="Pfam" id="PF23726"/>
    </source>
</evidence>
<dbReference type="Pfam" id="PF23726">
    <property type="entry name" value="Beta-prop_RSE1_2nd"/>
    <property type="match status" value="1"/>
</dbReference>
<dbReference type="InterPro" id="IPR015943">
    <property type="entry name" value="WD40/YVTN_repeat-like_dom_sf"/>
</dbReference>
<dbReference type="InterPro" id="IPR011047">
    <property type="entry name" value="Quinoprotein_ADH-like_sf"/>
</dbReference>
<dbReference type="STRING" id="1116229.S3CJI7"/>
<evidence type="ECO:0000259" key="5">
    <source>
        <dbReference type="Pfam" id="PF03178"/>
    </source>
</evidence>
<dbReference type="AlphaFoldDB" id="S3CJI7"/>
<evidence type="ECO:0000259" key="6">
    <source>
        <dbReference type="Pfam" id="PF10433"/>
    </source>
</evidence>
<evidence type="ECO:0000256" key="1">
    <source>
        <dbReference type="ARBA" id="ARBA00004123"/>
    </source>
</evidence>
<proteinExistence type="inferred from homology"/>
<feature type="domain" description="RSE1/DDB1/CPSF1 second beta-propeller" evidence="7">
    <location>
        <begin position="433"/>
        <end position="744"/>
    </location>
</feature>
<sequence length="1155" mass="127111">MAYLAPIHRPSSVRHAIKLNLLDPEKECLVVAKANRVEIWEPTTEGLVMRYSKAIHGSVSMFAKLRPSNAITDHLLIGTIRFRYFTVAWNPETQQLDTMQSFEDLTEKYIEESNTQDRCLVDPTGNFFMMELYQGILSLGKIKLKFRKGWGNDDYLEKPEQVRITELKVRASAFLYTDSKQPKIALLYEEAKGKMRLSTYRIVDEKMQFSAFDPARDRENDIGDLDMDANMLIPVSKGQSEERRHVSRNASQNRAQLGGVIVVGETMILYLDDESKASLAVGLTEAAAFVAWERYDDLNFLLADDYGKLHLLTIIAEGSLVVDIKVRKLPGTTSRATKLVYMGEGVLFVASHSGDSQVIALNLEEGSQSITVLQTMPNVAPVLDFAVMDMGNREGEVQSNEFYSGQARLVTCSGAFEDGSLRSVRSGVGLEDVGVLADMEDIRDVFSLRSSPTAEVDDILVVSFPTEARVFTFDIEGQIEEVEEFRGLSLDQPLLLVMNLPNGSLLQVTPSSVTILGQGPSFVTSQWTPPAEQVITAASANSGHVLLSSDGTTLVSLDIENGLQCVASQPLSNSEQVACISVSSEIPNVGVVGFWKSGSLSILRLTDLQIIQSEDLRRMNNASIPRDICLTQILPRDQYGPTLFVAMEDGIVLTFNVDSSDCKLSGRKAIVLGTQQARLQTIPREDGLFNVFATCEHPSLIYGSEGSVVYSAVTAEDAVCVCSFNGEAYPGCIVVATPETLKISLIDTERRTHVQTLPIGKTVRRIAYSTNEAAFAIGCIHRELVDGEERITSSLELVEEVLLGNIGKPFVFDGDLGPELVECVVRAELPIAHGDGTTAERFIVGTSYLDSEVATTSDQPNARGRILVFAVDTSKNLFMVHSRVLRGACRRVAVFDDGKIVAALVKTVVVMKYLETTAVSAELTSLATYRTSTCPIDIDISGNIIAVADMMKSVSLIEYVPGKEGLDDQLTEIARHHEAFWSTAVLHLEENRYLETDMDGNIIILARNPEGVTLEDRKRLVVTSEINLGEMVNKIQKINVEPSPNALVVPKAFLATTEGSIYLFSLIPPSHITLLTNLQTNIAAHIQTLGDIDHASYRAFKNQERETAEPFRFVDGELVMRFLDVGELVQEEICQGLGVGSEEVRGVVEELRRLC</sequence>
<evidence type="ECO:0000256" key="3">
    <source>
        <dbReference type="ARBA" id="ARBA00014577"/>
    </source>
</evidence>
<dbReference type="FunFam" id="2.130.10.10:FF:000629">
    <property type="entry name" value="UV-damaged DNA binding protein"/>
    <property type="match status" value="1"/>
</dbReference>
<dbReference type="PANTHER" id="PTHR10644">
    <property type="entry name" value="DNA REPAIR/RNA PROCESSING CPSF FAMILY"/>
    <property type="match status" value="1"/>
</dbReference>
<dbReference type="SUPFAM" id="SSF50998">
    <property type="entry name" value="Quinoprotein alcohol dehydrogenase-like"/>
    <property type="match status" value="1"/>
</dbReference>
<evidence type="ECO:0000256" key="2">
    <source>
        <dbReference type="ARBA" id="ARBA00007453"/>
    </source>
</evidence>
<dbReference type="eggNOG" id="KOG1897">
    <property type="taxonomic scope" value="Eukaryota"/>
</dbReference>
<dbReference type="Pfam" id="PF03178">
    <property type="entry name" value="CPSF_A"/>
    <property type="match status" value="1"/>
</dbReference>
<dbReference type="HOGENOM" id="CLU_002893_1_1_1"/>
<evidence type="ECO:0000256" key="4">
    <source>
        <dbReference type="ARBA" id="ARBA00023242"/>
    </source>
</evidence>
<name>S3CJI7_GLAL2</name>
<dbReference type="Gene3D" id="2.130.10.10">
    <property type="entry name" value="YVTN repeat-like/Quinoprotein amine dehydrogenase"/>
    <property type="match status" value="3"/>
</dbReference>
<dbReference type="InterPro" id="IPR050358">
    <property type="entry name" value="RSE1/DDB1/CFT1"/>
</dbReference>
<evidence type="ECO:0000313" key="9">
    <source>
        <dbReference type="Proteomes" id="UP000016922"/>
    </source>
</evidence>
<dbReference type="Gene3D" id="1.10.150.910">
    <property type="match status" value="1"/>
</dbReference>
<keyword evidence="9" id="KW-1185">Reference proteome</keyword>
<accession>S3CJI7</accession>
<protein>
    <recommendedName>
        <fullName evidence="3">DNA damage-binding protein 1</fullName>
    </recommendedName>
</protein>
<dbReference type="InterPro" id="IPR018846">
    <property type="entry name" value="Beta-prop_RSE1/DDB1/CPSF1_1st"/>
</dbReference>
<feature type="domain" description="RSE1/DDB1/CPSF1 first beta-propeller" evidence="6">
    <location>
        <begin position="12"/>
        <end position="377"/>
    </location>
</feature>
<gene>
    <name evidence="8" type="ORF">GLAREA_01872</name>
</gene>
<dbReference type="SUPFAM" id="SSF50952">
    <property type="entry name" value="Soluble quinoprotein glucose dehydrogenase"/>
    <property type="match status" value="1"/>
</dbReference>
<dbReference type="OMA" id="HQDFLMR"/>
<reference evidence="8 9" key="1">
    <citation type="journal article" date="2013" name="BMC Genomics">
        <title>Genomics-driven discovery of the pneumocandin biosynthetic gene cluster in the fungus Glarea lozoyensis.</title>
        <authorList>
            <person name="Chen L."/>
            <person name="Yue Q."/>
            <person name="Zhang X."/>
            <person name="Xiang M."/>
            <person name="Wang C."/>
            <person name="Li S."/>
            <person name="Che Y."/>
            <person name="Ortiz-Lopez F.J."/>
            <person name="Bills G.F."/>
            <person name="Liu X."/>
            <person name="An Z."/>
        </authorList>
    </citation>
    <scope>NUCLEOTIDE SEQUENCE [LARGE SCALE GENOMIC DNA]</scope>
    <source>
        <strain evidence="9">ATCC 20868 / MF5171</strain>
    </source>
</reference>
<dbReference type="InterPro" id="IPR058543">
    <property type="entry name" value="Beta-prop_RSE1/DDB1/CPSF1_2nd"/>
</dbReference>
<dbReference type="OrthoDB" id="433457at2759"/>
<evidence type="ECO:0000313" key="8">
    <source>
        <dbReference type="EMBL" id="EPE25960.1"/>
    </source>
</evidence>
<dbReference type="GO" id="GO:0003676">
    <property type="term" value="F:nucleic acid binding"/>
    <property type="evidence" value="ECO:0007669"/>
    <property type="project" value="InterPro"/>
</dbReference>
<dbReference type="InterPro" id="IPR011041">
    <property type="entry name" value="Quinoprot_gluc/sorb_DH_b-prop"/>
</dbReference>
<dbReference type="RefSeq" id="XP_008087279.1">
    <property type="nucleotide sequence ID" value="XM_008089088.1"/>
</dbReference>
<comment type="similarity">
    <text evidence="2">Belongs to the DDB1 family.</text>
</comment>
<dbReference type="EMBL" id="KE145371">
    <property type="protein sequence ID" value="EPE25960.1"/>
    <property type="molecule type" value="Genomic_DNA"/>
</dbReference>
<feature type="domain" description="RSE1/DDB1/CPSF1 C-terminal" evidence="5">
    <location>
        <begin position="793"/>
        <end position="1124"/>
    </location>
</feature>
<dbReference type="Pfam" id="PF10433">
    <property type="entry name" value="Beta-prop_RSE1_1st"/>
    <property type="match status" value="1"/>
</dbReference>
<dbReference type="InterPro" id="IPR004871">
    <property type="entry name" value="RSE1/DDB1/CPSF1_C"/>
</dbReference>
<organism evidence="8 9">
    <name type="scientific">Glarea lozoyensis (strain ATCC 20868 / MF5171)</name>
    <dbReference type="NCBI Taxonomy" id="1116229"/>
    <lineage>
        <taxon>Eukaryota</taxon>
        <taxon>Fungi</taxon>
        <taxon>Dikarya</taxon>
        <taxon>Ascomycota</taxon>
        <taxon>Pezizomycotina</taxon>
        <taxon>Leotiomycetes</taxon>
        <taxon>Helotiales</taxon>
        <taxon>Helotiaceae</taxon>
        <taxon>Glarea</taxon>
    </lineage>
</organism>
<comment type="subcellular location">
    <subcellularLocation>
        <location evidence="1">Nucleus</location>
    </subcellularLocation>
</comment>
<dbReference type="Proteomes" id="UP000016922">
    <property type="component" value="Unassembled WGS sequence"/>
</dbReference>
<dbReference type="KEGG" id="glz:GLAREA_01872"/>
<dbReference type="GO" id="GO:0005634">
    <property type="term" value="C:nucleus"/>
    <property type="evidence" value="ECO:0007669"/>
    <property type="project" value="UniProtKB-SubCell"/>
</dbReference>
<keyword evidence="4" id="KW-0539">Nucleus</keyword>